<evidence type="ECO:0000256" key="1">
    <source>
        <dbReference type="SAM" id="MobiDB-lite"/>
    </source>
</evidence>
<feature type="transmembrane region" description="Helical" evidence="2">
    <location>
        <begin position="21"/>
        <end position="45"/>
    </location>
</feature>
<feature type="region of interest" description="Disordered" evidence="1">
    <location>
        <begin position="103"/>
        <end position="133"/>
    </location>
</feature>
<evidence type="ECO:0000313" key="4">
    <source>
        <dbReference type="EMBL" id="GGN06289.1"/>
    </source>
</evidence>
<reference evidence="4 5" key="1">
    <citation type="journal article" date="2019" name="Int. J. Syst. Evol. Microbiol.">
        <title>The Global Catalogue of Microorganisms (GCM) 10K type strain sequencing project: providing services to taxonomists for standard genome sequencing and annotation.</title>
        <authorList>
            <consortium name="The Broad Institute Genomics Platform"/>
            <consortium name="The Broad Institute Genome Sequencing Center for Infectious Disease"/>
            <person name="Wu L."/>
            <person name="Ma J."/>
        </authorList>
    </citation>
    <scope>NUCLEOTIDE SEQUENCE [LARGE SCALE GENOMIC DNA]</scope>
    <source>
        <strain evidence="4 5">JCM 16331</strain>
    </source>
</reference>
<sequence length="133" mass="13322">MNFESVRSKTDRGVAGLPIRLVVAFVVGTAVLGVILNMVSGVGALTATELDAQPTPDVVRPGNRTVTVAAVDADGHTVPGVTVVLSGDTAGLAGGEPIVARTNANRCGDAPRDADAPADGRSRDPSAHGQAAE</sequence>
<dbReference type="Proteomes" id="UP000608850">
    <property type="component" value="Unassembled WGS sequence"/>
</dbReference>
<comment type="caution">
    <text evidence="4">The sequence shown here is derived from an EMBL/GenBank/DDBJ whole genome shotgun (WGS) entry which is preliminary data.</text>
</comment>
<protein>
    <recommendedName>
        <fullName evidence="3">DUF7382 domain-containing protein</fullName>
    </recommendedName>
</protein>
<dbReference type="Pfam" id="PF24107">
    <property type="entry name" value="DUF7382"/>
    <property type="match status" value="1"/>
</dbReference>
<keyword evidence="2" id="KW-1133">Transmembrane helix</keyword>
<proteinExistence type="predicted"/>
<feature type="compositionally biased region" description="Basic and acidic residues" evidence="1">
    <location>
        <begin position="109"/>
        <end position="126"/>
    </location>
</feature>
<dbReference type="EMBL" id="BMOQ01000001">
    <property type="protein sequence ID" value="GGN06289.1"/>
    <property type="molecule type" value="Genomic_DNA"/>
</dbReference>
<name>A0A830G7R6_9EURY</name>
<gene>
    <name evidence="4" type="ORF">GCM10009021_01550</name>
</gene>
<keyword evidence="2" id="KW-0472">Membrane</keyword>
<feature type="domain" description="DUF7382" evidence="3">
    <location>
        <begin position="45"/>
        <end position="104"/>
    </location>
</feature>
<dbReference type="RefSeq" id="WP_229772752.1">
    <property type="nucleotide sequence ID" value="NZ_BMOQ01000001.1"/>
</dbReference>
<evidence type="ECO:0000259" key="3">
    <source>
        <dbReference type="Pfam" id="PF24107"/>
    </source>
</evidence>
<organism evidence="4 5">
    <name type="scientific">Halarchaeum nitratireducens</name>
    <dbReference type="NCBI Taxonomy" id="489913"/>
    <lineage>
        <taxon>Archaea</taxon>
        <taxon>Methanobacteriati</taxon>
        <taxon>Methanobacteriota</taxon>
        <taxon>Stenosarchaea group</taxon>
        <taxon>Halobacteria</taxon>
        <taxon>Halobacteriales</taxon>
        <taxon>Halobacteriaceae</taxon>
    </lineage>
</organism>
<keyword evidence="5" id="KW-1185">Reference proteome</keyword>
<dbReference type="InterPro" id="IPR055806">
    <property type="entry name" value="DUF7382"/>
</dbReference>
<keyword evidence="2" id="KW-0812">Transmembrane</keyword>
<evidence type="ECO:0000256" key="2">
    <source>
        <dbReference type="SAM" id="Phobius"/>
    </source>
</evidence>
<dbReference type="AlphaFoldDB" id="A0A830G7R6"/>
<accession>A0A830G7R6</accession>
<evidence type="ECO:0000313" key="5">
    <source>
        <dbReference type="Proteomes" id="UP000608850"/>
    </source>
</evidence>